<proteinExistence type="predicted"/>
<evidence type="ECO:0000313" key="4">
    <source>
        <dbReference type="EMBL" id="KAK3246447.1"/>
    </source>
</evidence>
<reference evidence="4 5" key="1">
    <citation type="journal article" date="2015" name="Genome Biol. Evol.">
        <title>Comparative Genomics of a Bacterivorous Green Alga Reveals Evolutionary Causalities and Consequences of Phago-Mixotrophic Mode of Nutrition.</title>
        <authorList>
            <person name="Burns J.A."/>
            <person name="Paasch A."/>
            <person name="Narechania A."/>
            <person name="Kim E."/>
        </authorList>
    </citation>
    <scope>NUCLEOTIDE SEQUENCE [LARGE SCALE GENOMIC DNA]</scope>
    <source>
        <strain evidence="4 5">PLY_AMNH</strain>
    </source>
</reference>
<evidence type="ECO:0000313" key="5">
    <source>
        <dbReference type="Proteomes" id="UP001190700"/>
    </source>
</evidence>
<dbReference type="SUPFAM" id="SSF56317">
    <property type="entry name" value="Carbon-nitrogen hydrolase"/>
    <property type="match status" value="1"/>
</dbReference>
<dbReference type="InterPro" id="IPR003694">
    <property type="entry name" value="NAD_synthase"/>
</dbReference>
<dbReference type="AlphaFoldDB" id="A0AAE0C336"/>
<dbReference type="GO" id="GO:0009435">
    <property type="term" value="P:NAD+ biosynthetic process"/>
    <property type="evidence" value="ECO:0007669"/>
    <property type="project" value="InterPro"/>
</dbReference>
<dbReference type="Proteomes" id="UP001190700">
    <property type="component" value="Unassembled WGS sequence"/>
</dbReference>
<organism evidence="4 5">
    <name type="scientific">Cymbomonas tetramitiformis</name>
    <dbReference type="NCBI Taxonomy" id="36881"/>
    <lineage>
        <taxon>Eukaryota</taxon>
        <taxon>Viridiplantae</taxon>
        <taxon>Chlorophyta</taxon>
        <taxon>Pyramimonadophyceae</taxon>
        <taxon>Pyramimonadales</taxon>
        <taxon>Pyramimonadaceae</taxon>
        <taxon>Cymbomonas</taxon>
    </lineage>
</organism>
<evidence type="ECO:0000259" key="3">
    <source>
        <dbReference type="PROSITE" id="PS50263"/>
    </source>
</evidence>
<evidence type="ECO:0000256" key="1">
    <source>
        <dbReference type="ARBA" id="ARBA00022598"/>
    </source>
</evidence>
<dbReference type="Gene3D" id="3.60.110.10">
    <property type="entry name" value="Carbon-nitrogen hydrolase"/>
    <property type="match status" value="1"/>
</dbReference>
<dbReference type="CDD" id="cd07570">
    <property type="entry name" value="GAT_Gln-NAD-synth"/>
    <property type="match status" value="1"/>
</dbReference>
<gene>
    <name evidence="4" type="ORF">CYMTET_44013</name>
</gene>
<keyword evidence="1" id="KW-0436">Ligase</keyword>
<dbReference type="InterPro" id="IPR036526">
    <property type="entry name" value="C-N_Hydrolase_sf"/>
</dbReference>
<dbReference type="PROSITE" id="PS50263">
    <property type="entry name" value="CN_HYDROLASE"/>
    <property type="match status" value="1"/>
</dbReference>
<dbReference type="PANTHER" id="PTHR23090:SF9">
    <property type="entry name" value="GLUTAMINE-DEPENDENT NAD(+) SYNTHETASE"/>
    <property type="match status" value="1"/>
</dbReference>
<sequence>MRLITVATCNLNQWAMDFAGNLERISESIENAKKAGAAYRIGPELEIPGYGCEDHFLEEDTIEHSWESLVKILEGDLTKDIVCDIGMPVMHFGVRYNCRVFCLNHKILLIRPKFWLANDGNYRETRYFAVWSKKHTVEEHRLPATVRAVCGQRFTKFGDAILEFNDTRLASETCEELFTPAAPHIDLVMNGVEIIANGSGSHHQLRKLDQRMQLIQSATAKV</sequence>
<dbReference type="PANTHER" id="PTHR23090">
    <property type="entry name" value="NH 3 /GLUTAMINE-DEPENDENT NAD + SYNTHETASE"/>
    <property type="match status" value="1"/>
</dbReference>
<evidence type="ECO:0000256" key="2">
    <source>
        <dbReference type="ARBA" id="ARBA00030681"/>
    </source>
</evidence>
<keyword evidence="5" id="KW-1185">Reference proteome</keyword>
<name>A0AAE0C336_9CHLO</name>
<comment type="caution">
    <text evidence="4">The sequence shown here is derived from an EMBL/GenBank/DDBJ whole genome shotgun (WGS) entry which is preliminary data.</text>
</comment>
<feature type="domain" description="CN hydrolase" evidence="3">
    <location>
        <begin position="4"/>
        <end position="222"/>
    </location>
</feature>
<dbReference type="GO" id="GO:0003952">
    <property type="term" value="F:NAD+ synthase (glutamine-hydrolyzing) activity"/>
    <property type="evidence" value="ECO:0007669"/>
    <property type="project" value="InterPro"/>
</dbReference>
<dbReference type="EMBL" id="LGRX02029793">
    <property type="protein sequence ID" value="KAK3246447.1"/>
    <property type="molecule type" value="Genomic_DNA"/>
</dbReference>
<protein>
    <recommendedName>
        <fullName evidence="2">NAD(+) synthase [glutamine-hydrolyzing]</fullName>
    </recommendedName>
</protein>
<dbReference type="GO" id="GO:0005737">
    <property type="term" value="C:cytoplasm"/>
    <property type="evidence" value="ECO:0007669"/>
    <property type="project" value="InterPro"/>
</dbReference>
<dbReference type="InterPro" id="IPR003010">
    <property type="entry name" value="C-N_Hydrolase"/>
</dbReference>
<dbReference type="GO" id="GO:0004359">
    <property type="term" value="F:glutaminase activity"/>
    <property type="evidence" value="ECO:0007669"/>
    <property type="project" value="InterPro"/>
</dbReference>
<dbReference type="Pfam" id="PF00795">
    <property type="entry name" value="CN_hydrolase"/>
    <property type="match status" value="1"/>
</dbReference>
<accession>A0AAE0C336</accession>